<dbReference type="GO" id="GO:0031956">
    <property type="term" value="F:medium-chain fatty acid-CoA ligase activity"/>
    <property type="evidence" value="ECO:0007669"/>
    <property type="project" value="TreeGrafter"/>
</dbReference>
<dbReference type="Gene3D" id="3.40.50.12780">
    <property type="entry name" value="N-terminal domain of ligase-like"/>
    <property type="match status" value="1"/>
</dbReference>
<dbReference type="InterPro" id="IPR045851">
    <property type="entry name" value="AMP-bd_C_sf"/>
</dbReference>
<organism evidence="5 6">
    <name type="scientific">Embleya scabrispora</name>
    <dbReference type="NCBI Taxonomy" id="159449"/>
    <lineage>
        <taxon>Bacteria</taxon>
        <taxon>Bacillati</taxon>
        <taxon>Actinomycetota</taxon>
        <taxon>Actinomycetes</taxon>
        <taxon>Kitasatosporales</taxon>
        <taxon>Streptomycetaceae</taxon>
        <taxon>Embleya</taxon>
    </lineage>
</organism>
<dbReference type="PROSITE" id="PS00455">
    <property type="entry name" value="AMP_BINDING"/>
    <property type="match status" value="1"/>
</dbReference>
<dbReference type="CDD" id="cd05936">
    <property type="entry name" value="FC-FACS_FadD_like"/>
    <property type="match status" value="1"/>
</dbReference>
<dbReference type="PANTHER" id="PTHR43201">
    <property type="entry name" value="ACYL-COA SYNTHETASE"/>
    <property type="match status" value="1"/>
</dbReference>
<reference evidence="5 6" key="1">
    <citation type="submission" date="2017-03" db="EMBL/GenBank/DDBJ databases">
        <title>Draft genome sequence of Streptomyces scabrisporus NF3, endophyte isolated from Amphipterygium adstringens.</title>
        <authorList>
            <person name="Vazquez M."/>
            <person name="Ceapa C.D."/>
            <person name="Rodriguez Luna D."/>
            <person name="Sanchez Esquivel S."/>
        </authorList>
    </citation>
    <scope>NUCLEOTIDE SEQUENCE [LARGE SCALE GENOMIC DNA]</scope>
    <source>
        <strain evidence="5 6">NF3</strain>
    </source>
</reference>
<dbReference type="STRING" id="159449.B4N89_34010"/>
<dbReference type="Gene3D" id="3.30.300.30">
    <property type="match status" value="1"/>
</dbReference>
<dbReference type="SUPFAM" id="SSF56801">
    <property type="entry name" value="Acetyl-CoA synthetase-like"/>
    <property type="match status" value="1"/>
</dbReference>
<evidence type="ECO:0000259" key="4">
    <source>
        <dbReference type="Pfam" id="PF13193"/>
    </source>
</evidence>
<dbReference type="EMBL" id="MWQN01000002">
    <property type="protein sequence ID" value="OPC79108.1"/>
    <property type="molecule type" value="Genomic_DNA"/>
</dbReference>
<feature type="domain" description="AMP-dependent synthetase/ligase" evidence="3">
    <location>
        <begin position="42"/>
        <end position="391"/>
    </location>
</feature>
<dbReference type="Pfam" id="PF00501">
    <property type="entry name" value="AMP-binding"/>
    <property type="match status" value="1"/>
</dbReference>
<dbReference type="PANTHER" id="PTHR43201:SF5">
    <property type="entry name" value="MEDIUM-CHAIN ACYL-COA LIGASE ACSF2, MITOCHONDRIAL"/>
    <property type="match status" value="1"/>
</dbReference>
<dbReference type="Pfam" id="PF13193">
    <property type="entry name" value="AMP-binding_C"/>
    <property type="match status" value="1"/>
</dbReference>
<accession>A0A1T3NQP4</accession>
<comment type="caution">
    <text evidence="5">The sequence shown here is derived from an EMBL/GenBank/DDBJ whole genome shotgun (WGS) entry which is preliminary data.</text>
</comment>
<dbReference type="InterPro" id="IPR025110">
    <property type="entry name" value="AMP-bd_C"/>
</dbReference>
<evidence type="ECO:0000313" key="6">
    <source>
        <dbReference type="Proteomes" id="UP000190037"/>
    </source>
</evidence>
<name>A0A1T3NQP4_9ACTN</name>
<sequence length="539" mass="56400">MPVSVRAQPSGGLARPALRPTPPPALGVFVRQHLGVSALLSDTALRFPDRTAVVEGDSRITYRDLWADVLRYAAALRERGVRPGNRVAVMLPNVAAFPRVYHAVIAAGATVVPVHGLLVAEEVEFVLRHSGSVLTISGGALWPTARAAADAAGIPMLAADHEHPGAPLTAAHPTTADDIAAILYTSGTTGRPKGARLTHLNIVLNATVCAQDLHELGPGDVVLGCLPLFHSYGQTCAMNAALRAGATLVLMPRFDAAAALELMAAEGVSVFMGVPTMFHALTEAARASGATAPTLRLAVSGGAALPVAGLERFEAAFETRVFEGYGLTETSPAATFNQRLLGRRPGTVGHAIRGVEVAIAAAEVDERIELLPAGAVGEVVVRGHNVFAGYLDDPAATAAAIVDGWFRTGDLGAVDDEGFLSIVDRKKDLVIRGGYNVYPREVEEVLARHPAIAQVAVYGAAHEALGEEIHAAVVLRPAAPGTEPPTPDDLIAWSREHLGRHKYPRVFHPMSALPLGPTGKILKRALRDATPPPSGAAAR</sequence>
<dbReference type="Proteomes" id="UP000190037">
    <property type="component" value="Unassembled WGS sequence"/>
</dbReference>
<dbReference type="AlphaFoldDB" id="A0A1T3NQP4"/>
<evidence type="ECO:0000259" key="3">
    <source>
        <dbReference type="Pfam" id="PF00501"/>
    </source>
</evidence>
<dbReference type="InterPro" id="IPR042099">
    <property type="entry name" value="ANL_N_sf"/>
</dbReference>
<protein>
    <submittedName>
        <fullName evidence="5">Long-chain fatty acid--CoA ligase</fullName>
    </submittedName>
</protein>
<comment type="similarity">
    <text evidence="1">Belongs to the ATP-dependent AMP-binding enzyme family.</text>
</comment>
<evidence type="ECO:0000256" key="1">
    <source>
        <dbReference type="ARBA" id="ARBA00006432"/>
    </source>
</evidence>
<feature type="domain" description="AMP-binding enzyme C-terminal" evidence="4">
    <location>
        <begin position="441"/>
        <end position="520"/>
    </location>
</feature>
<evidence type="ECO:0000313" key="5">
    <source>
        <dbReference type="EMBL" id="OPC79108.1"/>
    </source>
</evidence>
<proteinExistence type="inferred from homology"/>
<gene>
    <name evidence="5" type="ORF">B4N89_34010</name>
</gene>
<keyword evidence="2 5" id="KW-0436">Ligase</keyword>
<dbReference type="OrthoDB" id="9803968at2"/>
<dbReference type="InterPro" id="IPR020845">
    <property type="entry name" value="AMP-binding_CS"/>
</dbReference>
<dbReference type="GO" id="GO:0006631">
    <property type="term" value="P:fatty acid metabolic process"/>
    <property type="evidence" value="ECO:0007669"/>
    <property type="project" value="TreeGrafter"/>
</dbReference>
<evidence type="ECO:0000256" key="2">
    <source>
        <dbReference type="ARBA" id="ARBA00022598"/>
    </source>
</evidence>
<keyword evidence="6" id="KW-1185">Reference proteome</keyword>
<dbReference type="InterPro" id="IPR000873">
    <property type="entry name" value="AMP-dep_synth/lig_dom"/>
</dbReference>